<keyword evidence="5" id="KW-1185">Reference proteome</keyword>
<dbReference type="GO" id="GO:0009523">
    <property type="term" value="C:photosystem II"/>
    <property type="evidence" value="ECO:0007669"/>
    <property type="project" value="UniProtKB-KW"/>
</dbReference>
<organism evidence="4 5">
    <name type="scientific">Denitrobaculum tricleocarpae</name>
    <dbReference type="NCBI Taxonomy" id="2591009"/>
    <lineage>
        <taxon>Bacteria</taxon>
        <taxon>Pseudomonadati</taxon>
        <taxon>Pseudomonadota</taxon>
        <taxon>Alphaproteobacteria</taxon>
        <taxon>Rhodospirillales</taxon>
        <taxon>Rhodospirillaceae</taxon>
        <taxon>Denitrobaculum</taxon>
    </lineage>
</organism>
<dbReference type="InterPro" id="IPR015943">
    <property type="entry name" value="WD40/YVTN_repeat-like_dom_sf"/>
</dbReference>
<evidence type="ECO:0000313" key="4">
    <source>
        <dbReference type="EMBL" id="TQV79029.1"/>
    </source>
</evidence>
<proteinExistence type="predicted"/>
<reference evidence="4 5" key="1">
    <citation type="submission" date="2019-06" db="EMBL/GenBank/DDBJ databases">
        <title>Whole genome sequence for Rhodospirillaceae sp. R148.</title>
        <authorList>
            <person name="Wang G."/>
        </authorList>
    </citation>
    <scope>NUCLEOTIDE SEQUENCE [LARGE SCALE GENOMIC DNA]</scope>
    <source>
        <strain evidence="4 5">R148</strain>
    </source>
</reference>
<evidence type="ECO:0000256" key="2">
    <source>
        <dbReference type="ARBA" id="ARBA00023276"/>
    </source>
</evidence>
<keyword evidence="2" id="KW-0604">Photosystem II</keyword>
<dbReference type="EMBL" id="VHSH01000005">
    <property type="protein sequence ID" value="TQV79029.1"/>
    <property type="molecule type" value="Genomic_DNA"/>
</dbReference>
<dbReference type="SUPFAM" id="SSF50939">
    <property type="entry name" value="Sialidases"/>
    <property type="match status" value="1"/>
</dbReference>
<dbReference type="AlphaFoldDB" id="A0A545TP79"/>
<dbReference type="RefSeq" id="WP_142897252.1">
    <property type="nucleotide sequence ID" value="NZ_ML660056.1"/>
</dbReference>
<dbReference type="InterPro" id="IPR028203">
    <property type="entry name" value="PSII_CF48-like_dom"/>
</dbReference>
<dbReference type="CDD" id="cd15482">
    <property type="entry name" value="Sialidase_non-viral"/>
    <property type="match status" value="1"/>
</dbReference>
<keyword evidence="1" id="KW-0602">Photosynthesis</keyword>
<protein>
    <recommendedName>
        <fullName evidence="3">Photosynthesis system II assembly factor Ycf48/Hcf136-like domain-containing protein</fullName>
    </recommendedName>
</protein>
<evidence type="ECO:0000313" key="5">
    <source>
        <dbReference type="Proteomes" id="UP000315252"/>
    </source>
</evidence>
<evidence type="ECO:0000259" key="3">
    <source>
        <dbReference type="Pfam" id="PF14870"/>
    </source>
</evidence>
<sequence length="350" mass="36759">MRRAAGILLVRSRLFLLLIALGFGAHASTPIFAQESGAKGAPAQEVSRIEPLAAQSLLLEAVELGGRVVAVGERGHVLLNDDPASTPWRQVSVPTRAMLTSVVAGGDSDLWAVGHDAVILHSRDAGETWDLQHADPDLETPLLDVWFESGGHGLAVGAYGLVYETFDGGETWEQRSIDEEEPHFYALFETVGGDLILAGEFGAILRSEDRGKTWTRLESPYNGSFFGGIGLSDGTILLFGLRGNLFSSQDRGESWQTIESGVTASLLAAAQRRNGEVVIVGLSGTLLRSNEGIQSFALSGGLKREAITSVLPHSSGGLILLGERGVSLLTNAGTGAESSATSGSPGGTLN</sequence>
<dbReference type="GO" id="GO:0015979">
    <property type="term" value="P:photosynthesis"/>
    <property type="evidence" value="ECO:0007669"/>
    <property type="project" value="UniProtKB-KW"/>
</dbReference>
<accession>A0A545TP79</accession>
<feature type="domain" description="Photosynthesis system II assembly factor Ycf48/Hcf136-like" evidence="3">
    <location>
        <begin position="137"/>
        <end position="257"/>
    </location>
</feature>
<evidence type="ECO:0000256" key="1">
    <source>
        <dbReference type="ARBA" id="ARBA00022531"/>
    </source>
</evidence>
<dbReference type="Gene3D" id="2.130.10.10">
    <property type="entry name" value="YVTN repeat-like/Quinoprotein amine dehydrogenase"/>
    <property type="match status" value="2"/>
</dbReference>
<dbReference type="Proteomes" id="UP000315252">
    <property type="component" value="Unassembled WGS sequence"/>
</dbReference>
<gene>
    <name evidence="4" type="ORF">FKG95_15205</name>
</gene>
<dbReference type="PANTHER" id="PTHR47199">
    <property type="entry name" value="PHOTOSYSTEM II STABILITY/ASSEMBLY FACTOR HCF136, CHLOROPLASTIC"/>
    <property type="match status" value="1"/>
</dbReference>
<dbReference type="Pfam" id="PF14870">
    <property type="entry name" value="PSII_BNR"/>
    <property type="match status" value="1"/>
</dbReference>
<name>A0A545TP79_9PROT</name>
<dbReference type="PANTHER" id="PTHR47199:SF2">
    <property type="entry name" value="PHOTOSYSTEM II STABILITY_ASSEMBLY FACTOR HCF136, CHLOROPLASTIC"/>
    <property type="match status" value="1"/>
</dbReference>
<dbReference type="OrthoDB" id="9764804at2"/>
<dbReference type="InterPro" id="IPR036278">
    <property type="entry name" value="Sialidase_sf"/>
</dbReference>
<comment type="caution">
    <text evidence="4">The sequence shown here is derived from an EMBL/GenBank/DDBJ whole genome shotgun (WGS) entry which is preliminary data.</text>
</comment>